<feature type="non-terminal residue" evidence="1">
    <location>
        <position position="1"/>
    </location>
</feature>
<dbReference type="EMBL" id="RIBZ01000373">
    <property type="protein sequence ID" value="RNG15625.1"/>
    <property type="molecule type" value="Genomic_DNA"/>
</dbReference>
<sequence>RPLDAAERRAWRADTAAAWALLAERHPARARDVAATVASLVPLTGPSSWTSASYGDAVGAVGLSPHPDARSLAAALVHEAQHSKLSALLTVADLLDAPPGLRAYAPWRDDPRPPAGLLQGAYAFLAVTGFWRDEALRAGTEEEVHTAQTHFARWLRPTADTVAVLARSPWPTAEGRLLLDAMRRTLADWATTRIAPAAAAEARSAAVRHRVRWRLRHA</sequence>
<dbReference type="AlphaFoldDB" id="A0A3M8VGN9"/>
<proteinExistence type="predicted"/>
<feature type="non-terminal residue" evidence="1">
    <location>
        <position position="218"/>
    </location>
</feature>
<accession>A0A3M8VGN9</accession>
<reference evidence="1 2" key="1">
    <citation type="submission" date="2018-11" db="EMBL/GenBank/DDBJ databases">
        <title>The Potential of Streptomyces as Biocontrol Agents against the Tomato grey mould, Botrytis cinerea (Gray mold) Frontiers in Microbiology.</title>
        <authorList>
            <person name="Li D."/>
        </authorList>
    </citation>
    <scope>NUCLEOTIDE SEQUENCE [LARGE SCALE GENOMIC DNA]</scope>
    <source>
        <strain evidence="1 2">NEAU-LD23</strain>
    </source>
</reference>
<comment type="caution">
    <text evidence="1">The sequence shown here is derived from an EMBL/GenBank/DDBJ whole genome shotgun (WGS) entry which is preliminary data.</text>
</comment>
<organism evidence="1 2">
    <name type="scientific">Streptomyces botrytidirepellens</name>
    <dbReference type="NCBI Taxonomy" id="2486417"/>
    <lineage>
        <taxon>Bacteria</taxon>
        <taxon>Bacillati</taxon>
        <taxon>Actinomycetota</taxon>
        <taxon>Actinomycetes</taxon>
        <taxon>Kitasatosporales</taxon>
        <taxon>Streptomycetaceae</taxon>
        <taxon>Streptomyces</taxon>
    </lineage>
</organism>
<dbReference type="InterPro" id="IPR026337">
    <property type="entry name" value="AKG_HExxH"/>
</dbReference>
<protein>
    <submittedName>
        <fullName evidence="1">HEXXH motif domain-containing protein</fullName>
    </submittedName>
</protein>
<gene>
    <name evidence="1" type="ORF">EEJ42_31035</name>
</gene>
<dbReference type="Proteomes" id="UP000275401">
    <property type="component" value="Unassembled WGS sequence"/>
</dbReference>
<evidence type="ECO:0000313" key="2">
    <source>
        <dbReference type="Proteomes" id="UP000275401"/>
    </source>
</evidence>
<keyword evidence="2" id="KW-1185">Reference proteome</keyword>
<dbReference type="RefSeq" id="WP_246097509.1">
    <property type="nucleotide sequence ID" value="NZ_RIBZ01000373.1"/>
</dbReference>
<name>A0A3M8VGN9_9ACTN</name>
<dbReference type="NCBIfam" id="TIGR04267">
    <property type="entry name" value="mod_HExxH"/>
    <property type="match status" value="1"/>
</dbReference>
<evidence type="ECO:0000313" key="1">
    <source>
        <dbReference type="EMBL" id="RNG15625.1"/>
    </source>
</evidence>